<dbReference type="Pfam" id="PF13280">
    <property type="entry name" value="WYL"/>
    <property type="match status" value="1"/>
</dbReference>
<sequence>MKPKIVQVLESQRCLQMKYNGKERQVEVVAVYRYRNGGSLYFVAYCHYRKEWRFFKNSRIDTCKITNESSTKTLPSLKQLKWGEDGDLFKKVKFVGISPSLSS</sequence>
<evidence type="ECO:0000313" key="3">
    <source>
        <dbReference type="Proteomes" id="UP000789423"/>
    </source>
</evidence>
<dbReference type="Proteomes" id="UP000789423">
    <property type="component" value="Unassembled WGS sequence"/>
</dbReference>
<comment type="caution">
    <text evidence="2">The sequence shown here is derived from an EMBL/GenBank/DDBJ whole genome shotgun (WGS) entry which is preliminary data.</text>
</comment>
<evidence type="ECO:0000313" key="2">
    <source>
        <dbReference type="EMBL" id="CAG9613807.1"/>
    </source>
</evidence>
<proteinExistence type="predicted"/>
<protein>
    <recommendedName>
        <fullName evidence="1">WYL domain-containing protein</fullName>
    </recommendedName>
</protein>
<keyword evidence="3" id="KW-1185">Reference proteome</keyword>
<feature type="domain" description="WYL" evidence="1">
    <location>
        <begin position="5"/>
        <end position="64"/>
    </location>
</feature>
<accession>A0ABN7ZY19</accession>
<dbReference type="EMBL" id="CAKJTI010000017">
    <property type="protein sequence ID" value="CAG9613807.1"/>
    <property type="molecule type" value="Genomic_DNA"/>
</dbReference>
<dbReference type="InterPro" id="IPR026881">
    <property type="entry name" value="WYL_dom"/>
</dbReference>
<reference evidence="2 3" key="1">
    <citation type="submission" date="2021-10" db="EMBL/GenBank/DDBJ databases">
        <authorList>
            <person name="Criscuolo A."/>
        </authorList>
    </citation>
    <scope>NUCLEOTIDE SEQUENCE [LARGE SCALE GENOMIC DNA]</scope>
    <source>
        <strain evidence="3">CIP 111899</strain>
    </source>
</reference>
<dbReference type="PROSITE" id="PS52050">
    <property type="entry name" value="WYL"/>
    <property type="match status" value="1"/>
</dbReference>
<evidence type="ECO:0000259" key="1">
    <source>
        <dbReference type="Pfam" id="PF13280"/>
    </source>
</evidence>
<organism evidence="2 3">
    <name type="scientific">Bacillus rhizoplanae</name>
    <dbReference type="NCBI Taxonomy" id="2880966"/>
    <lineage>
        <taxon>Bacteria</taxon>
        <taxon>Bacillati</taxon>
        <taxon>Bacillota</taxon>
        <taxon>Bacilli</taxon>
        <taxon>Bacillales</taxon>
        <taxon>Bacillaceae</taxon>
        <taxon>Bacillus</taxon>
    </lineage>
</organism>
<dbReference type="RefSeq" id="WP_230575848.1">
    <property type="nucleotide sequence ID" value="NZ_CAKJTI010000017.1"/>
</dbReference>
<gene>
    <name evidence="2" type="ORF">BACCIP111899_03026</name>
</gene>
<name>A0ABN7ZY19_9BACI</name>